<dbReference type="OMA" id="MADEPCS"/>
<dbReference type="GO" id="GO:0040037">
    <property type="term" value="P:negative regulation of fibroblast growth factor receptor signaling pathway"/>
    <property type="evidence" value="ECO:0007669"/>
    <property type="project" value="TreeGrafter"/>
</dbReference>
<organism evidence="2 3">
    <name type="scientific">Lottia gigantea</name>
    <name type="common">Giant owl limpet</name>
    <dbReference type="NCBI Taxonomy" id="225164"/>
    <lineage>
        <taxon>Eukaryota</taxon>
        <taxon>Metazoa</taxon>
        <taxon>Spiralia</taxon>
        <taxon>Lophotrochozoa</taxon>
        <taxon>Mollusca</taxon>
        <taxon>Gastropoda</taxon>
        <taxon>Patellogastropoda</taxon>
        <taxon>Lottioidea</taxon>
        <taxon>Lottiidae</taxon>
        <taxon>Lottia</taxon>
    </lineage>
</organism>
<dbReference type="KEGG" id="lgi:LOTGIDRAFT_56260"/>
<dbReference type="PANTHER" id="PTHR12365:SF7">
    <property type="entry name" value="PROTEIN SPROUTY"/>
    <property type="match status" value="1"/>
</dbReference>
<proteinExistence type="inferred from homology"/>
<dbReference type="RefSeq" id="XP_009065917.1">
    <property type="nucleotide sequence ID" value="XM_009067669.1"/>
</dbReference>
<dbReference type="InterPro" id="IPR051192">
    <property type="entry name" value="Sprouty_domain"/>
</dbReference>
<dbReference type="GeneID" id="20251340"/>
<keyword evidence="3" id="KW-1185">Reference proteome</keyword>
<evidence type="ECO:0000313" key="2">
    <source>
        <dbReference type="EMBL" id="ESO83378.1"/>
    </source>
</evidence>
<comment type="similarity">
    <text evidence="1">Belongs to the sprouty family.</text>
</comment>
<dbReference type="PROSITE" id="PS51227">
    <property type="entry name" value="SPR"/>
    <property type="match status" value="1"/>
</dbReference>
<dbReference type="HOGENOM" id="CLU_1736027_0_0_1"/>
<evidence type="ECO:0000313" key="3">
    <source>
        <dbReference type="Proteomes" id="UP000030746"/>
    </source>
</evidence>
<dbReference type="Pfam" id="PF05210">
    <property type="entry name" value="Sprouty"/>
    <property type="match status" value="1"/>
</dbReference>
<dbReference type="GO" id="GO:0005829">
    <property type="term" value="C:cytosol"/>
    <property type="evidence" value="ECO:0007669"/>
    <property type="project" value="TreeGrafter"/>
</dbReference>
<dbReference type="PANTHER" id="PTHR12365">
    <property type="entry name" value="SPROUTY"/>
    <property type="match status" value="1"/>
</dbReference>
<name>V3YZ22_LOTGI</name>
<gene>
    <name evidence="2" type="ORF">LOTGIDRAFT_56260</name>
</gene>
<dbReference type="CTD" id="20251340"/>
<dbReference type="InterPro" id="IPR007875">
    <property type="entry name" value="Sprouty"/>
</dbReference>
<protein>
    <submittedName>
        <fullName evidence="2">Uncharacterized protein</fullName>
    </submittedName>
</protein>
<dbReference type="GO" id="GO:0016020">
    <property type="term" value="C:membrane"/>
    <property type="evidence" value="ECO:0007669"/>
    <property type="project" value="InterPro"/>
</dbReference>
<sequence>LANTVISNQPISVSPPLKKDISDNDDSHMESIMCKNCGKCQCSACTDPRELPTRWCCGETCECSAEKIIDTTTCFCAVKCAFYHCGGGGQDDNTCYEDPCACGPPHFWKRWISMSVMSLCFPCLCCYWPERLCLKAVTSCYNRCRKKGCQC</sequence>
<dbReference type="STRING" id="225164.V3YZ22"/>
<reference evidence="2 3" key="1">
    <citation type="journal article" date="2013" name="Nature">
        <title>Insights into bilaterian evolution from three spiralian genomes.</title>
        <authorList>
            <person name="Simakov O."/>
            <person name="Marletaz F."/>
            <person name="Cho S.J."/>
            <person name="Edsinger-Gonzales E."/>
            <person name="Havlak P."/>
            <person name="Hellsten U."/>
            <person name="Kuo D.H."/>
            <person name="Larsson T."/>
            <person name="Lv J."/>
            <person name="Arendt D."/>
            <person name="Savage R."/>
            <person name="Osoegawa K."/>
            <person name="de Jong P."/>
            <person name="Grimwood J."/>
            <person name="Chapman J.A."/>
            <person name="Shapiro H."/>
            <person name="Aerts A."/>
            <person name="Otillar R.P."/>
            <person name="Terry A.Y."/>
            <person name="Boore J.L."/>
            <person name="Grigoriev I.V."/>
            <person name="Lindberg D.R."/>
            <person name="Seaver E.C."/>
            <person name="Weisblat D.A."/>
            <person name="Putnam N.H."/>
            <person name="Rokhsar D.S."/>
        </authorList>
    </citation>
    <scope>NUCLEOTIDE SEQUENCE [LARGE SCALE GENOMIC DNA]</scope>
</reference>
<dbReference type="OrthoDB" id="10038884at2759"/>
<dbReference type="Proteomes" id="UP000030746">
    <property type="component" value="Unassembled WGS sequence"/>
</dbReference>
<dbReference type="AlphaFoldDB" id="V3YZ22"/>
<evidence type="ECO:0000256" key="1">
    <source>
        <dbReference type="ARBA" id="ARBA00010964"/>
    </source>
</evidence>
<dbReference type="GO" id="GO:0046580">
    <property type="term" value="P:negative regulation of Ras protein signal transduction"/>
    <property type="evidence" value="ECO:0007669"/>
    <property type="project" value="TreeGrafter"/>
</dbReference>
<feature type="non-terminal residue" evidence="2">
    <location>
        <position position="1"/>
    </location>
</feature>
<feature type="non-terminal residue" evidence="2">
    <location>
        <position position="151"/>
    </location>
</feature>
<dbReference type="GO" id="GO:0048513">
    <property type="term" value="P:animal organ development"/>
    <property type="evidence" value="ECO:0007669"/>
    <property type="project" value="TreeGrafter"/>
</dbReference>
<dbReference type="EMBL" id="KB203711">
    <property type="protein sequence ID" value="ESO83378.1"/>
    <property type="molecule type" value="Genomic_DNA"/>
</dbReference>
<accession>V3YZ22</accession>